<proteinExistence type="inferred from homology"/>
<dbReference type="Pfam" id="PF00266">
    <property type="entry name" value="Aminotran_5"/>
    <property type="match status" value="1"/>
</dbReference>
<dbReference type="PROSITE" id="PS00595">
    <property type="entry name" value="AA_TRANSFER_CLASS_5"/>
    <property type="match status" value="1"/>
</dbReference>
<gene>
    <name evidence="6" type="ORF">K4A83_14295</name>
</gene>
<evidence type="ECO:0000259" key="5">
    <source>
        <dbReference type="Pfam" id="PF00266"/>
    </source>
</evidence>
<organism evidence="6 7">
    <name type="scientific">Spirulina subsalsa FACHB-351</name>
    <dbReference type="NCBI Taxonomy" id="234711"/>
    <lineage>
        <taxon>Bacteria</taxon>
        <taxon>Bacillati</taxon>
        <taxon>Cyanobacteriota</taxon>
        <taxon>Cyanophyceae</taxon>
        <taxon>Spirulinales</taxon>
        <taxon>Spirulinaceae</taxon>
        <taxon>Spirulina</taxon>
    </lineage>
</organism>
<sequence length="396" mass="44148">MTNQTPATVSLKQHRQAFPGLADKAYFNFGGQGTMPKAALDAIYQAYEFLQAKGPFSRQVNDWIEQECQLLRRAIASELRTSPATITLTDSVTTGCNIVLWGIQWQAGDHILITDCEHPGIIAAVKEVARRFNLRVSTCPIMATLNRGNPSVVIEQHLQPNTRLVVLSHVLWNSGQLLPLPDIIQACRTFKSERPIQILVDAAQSVGQLPLNLSELAVDFYAFTGHKWLCGPAGVGGLYVHPHALEELNPTFIGWRSITMDGAGMPTGWQPDGRRFEVATTAYPQYAGLRQAIATHQAWGTPEERYTKICYNSEYLWQGLYLLPQIECLRSLPPESGLVSFRLTTNEILHPRLAQALEQQGFFVRTLKNPDCIRACVHYLTLPSEMDQLIKVLGSL</sequence>
<dbReference type="InterPro" id="IPR015421">
    <property type="entry name" value="PyrdxlP-dep_Trfase_major"/>
</dbReference>
<accession>A0ABT3L7E9</accession>
<keyword evidence="2" id="KW-0663">Pyridoxal phosphate</keyword>
<keyword evidence="6" id="KW-0032">Aminotransferase</keyword>
<dbReference type="InterPro" id="IPR015422">
    <property type="entry name" value="PyrdxlP-dep_Trfase_small"/>
</dbReference>
<dbReference type="PANTHER" id="PTHR43586">
    <property type="entry name" value="CYSTEINE DESULFURASE"/>
    <property type="match status" value="1"/>
</dbReference>
<dbReference type="EMBL" id="JAIHOM010000071">
    <property type="protein sequence ID" value="MCW6037433.1"/>
    <property type="molecule type" value="Genomic_DNA"/>
</dbReference>
<evidence type="ECO:0000313" key="6">
    <source>
        <dbReference type="EMBL" id="MCW6037433.1"/>
    </source>
</evidence>
<dbReference type="InterPro" id="IPR000192">
    <property type="entry name" value="Aminotrans_V_dom"/>
</dbReference>
<keyword evidence="7" id="KW-1185">Reference proteome</keyword>
<evidence type="ECO:0000313" key="7">
    <source>
        <dbReference type="Proteomes" id="UP001526426"/>
    </source>
</evidence>
<dbReference type="Gene3D" id="3.40.640.10">
    <property type="entry name" value="Type I PLP-dependent aspartate aminotransferase-like (Major domain)"/>
    <property type="match status" value="1"/>
</dbReference>
<comment type="caution">
    <text evidence="6">The sequence shown here is derived from an EMBL/GenBank/DDBJ whole genome shotgun (WGS) entry which is preliminary data.</text>
</comment>
<dbReference type="PANTHER" id="PTHR43586:SF4">
    <property type="entry name" value="ISOPENICILLIN N EPIMERASE"/>
    <property type="match status" value="1"/>
</dbReference>
<dbReference type="SUPFAM" id="SSF53383">
    <property type="entry name" value="PLP-dependent transferases"/>
    <property type="match status" value="1"/>
</dbReference>
<dbReference type="InterPro" id="IPR015424">
    <property type="entry name" value="PyrdxlP-dep_Trfase"/>
</dbReference>
<dbReference type="Proteomes" id="UP001526426">
    <property type="component" value="Unassembled WGS sequence"/>
</dbReference>
<feature type="domain" description="Aminotransferase class V" evidence="5">
    <location>
        <begin position="34"/>
        <end position="366"/>
    </location>
</feature>
<evidence type="ECO:0000256" key="2">
    <source>
        <dbReference type="ARBA" id="ARBA00022898"/>
    </source>
</evidence>
<evidence type="ECO:0000256" key="3">
    <source>
        <dbReference type="RuleBase" id="RU004075"/>
    </source>
</evidence>
<dbReference type="InterPro" id="IPR020578">
    <property type="entry name" value="Aminotrans_V_PyrdxlP_BS"/>
</dbReference>
<comment type="cofactor">
    <cofactor evidence="1 4">
        <name>pyridoxal 5'-phosphate</name>
        <dbReference type="ChEBI" id="CHEBI:597326"/>
    </cofactor>
</comment>
<evidence type="ECO:0000256" key="4">
    <source>
        <dbReference type="RuleBase" id="RU004504"/>
    </source>
</evidence>
<comment type="similarity">
    <text evidence="3">Belongs to the class-V pyridoxal-phosphate-dependent aminotransferase family.</text>
</comment>
<evidence type="ECO:0000256" key="1">
    <source>
        <dbReference type="ARBA" id="ARBA00001933"/>
    </source>
</evidence>
<dbReference type="GO" id="GO:0008483">
    <property type="term" value="F:transaminase activity"/>
    <property type="evidence" value="ECO:0007669"/>
    <property type="project" value="UniProtKB-KW"/>
</dbReference>
<dbReference type="RefSeq" id="WP_265265288.1">
    <property type="nucleotide sequence ID" value="NZ_JAIHOM010000071.1"/>
</dbReference>
<reference evidence="6 7" key="1">
    <citation type="submission" date="2021-08" db="EMBL/GenBank/DDBJ databases">
        <title>Draft genome sequence of Spirulina subsalsa with high tolerance to salinity and hype-accumulation of phycocyanin.</title>
        <authorList>
            <person name="Pei H."/>
            <person name="Jiang L."/>
        </authorList>
    </citation>
    <scope>NUCLEOTIDE SEQUENCE [LARGE SCALE GENOMIC DNA]</scope>
    <source>
        <strain evidence="6 7">FACHB-351</strain>
    </source>
</reference>
<protein>
    <submittedName>
        <fullName evidence="6">Aminotransferase class V-fold PLP-dependent enzyme</fullName>
    </submittedName>
</protein>
<name>A0ABT3L7E9_9CYAN</name>
<dbReference type="Gene3D" id="3.90.1150.10">
    <property type="entry name" value="Aspartate Aminotransferase, domain 1"/>
    <property type="match status" value="1"/>
</dbReference>
<keyword evidence="6" id="KW-0808">Transferase</keyword>